<keyword evidence="1" id="KW-1133">Transmembrane helix</keyword>
<keyword evidence="3" id="KW-1185">Reference proteome</keyword>
<evidence type="ECO:0000313" key="3">
    <source>
        <dbReference type="Proteomes" id="UP001501020"/>
    </source>
</evidence>
<proteinExistence type="predicted"/>
<reference evidence="2 3" key="1">
    <citation type="journal article" date="2019" name="Int. J. Syst. Evol. Microbiol.">
        <title>The Global Catalogue of Microorganisms (GCM) 10K type strain sequencing project: providing services to taxonomists for standard genome sequencing and annotation.</title>
        <authorList>
            <consortium name="The Broad Institute Genomics Platform"/>
            <consortium name="The Broad Institute Genome Sequencing Center for Infectious Disease"/>
            <person name="Wu L."/>
            <person name="Ma J."/>
        </authorList>
    </citation>
    <scope>NUCLEOTIDE SEQUENCE [LARGE SCALE GENOMIC DNA]</scope>
    <source>
        <strain evidence="2 3">JCM 13850</strain>
    </source>
</reference>
<organism evidence="2 3">
    <name type="scientific">Actinomadura napierensis</name>
    <dbReference type="NCBI Taxonomy" id="267854"/>
    <lineage>
        <taxon>Bacteria</taxon>
        <taxon>Bacillati</taxon>
        <taxon>Actinomycetota</taxon>
        <taxon>Actinomycetes</taxon>
        <taxon>Streptosporangiales</taxon>
        <taxon>Thermomonosporaceae</taxon>
        <taxon>Actinomadura</taxon>
    </lineage>
</organism>
<dbReference type="EMBL" id="BAAAMR010000007">
    <property type="protein sequence ID" value="GAA2125261.1"/>
    <property type="molecule type" value="Genomic_DNA"/>
</dbReference>
<gene>
    <name evidence="2" type="ORF">GCM10009727_13470</name>
</gene>
<evidence type="ECO:0000256" key="1">
    <source>
        <dbReference type="SAM" id="Phobius"/>
    </source>
</evidence>
<accession>A0ABN2YFI2</accession>
<protein>
    <submittedName>
        <fullName evidence="2">Uncharacterized protein</fullName>
    </submittedName>
</protein>
<keyword evidence="1" id="KW-0472">Membrane</keyword>
<comment type="caution">
    <text evidence="2">The sequence shown here is derived from an EMBL/GenBank/DDBJ whole genome shotgun (WGS) entry which is preliminary data.</text>
</comment>
<sequence length="74" mass="8268">MAYVLAGQRELGNVLGMPWTFAGRIVPVLAVYERARRLARLQLSISRNHIGPLVGSDFRSILPDQSSLRVMCRS</sequence>
<name>A0ABN2YFI2_9ACTN</name>
<feature type="transmembrane region" description="Helical" evidence="1">
    <location>
        <begin position="12"/>
        <end position="32"/>
    </location>
</feature>
<keyword evidence="1" id="KW-0812">Transmembrane</keyword>
<dbReference type="Proteomes" id="UP001501020">
    <property type="component" value="Unassembled WGS sequence"/>
</dbReference>
<dbReference type="RefSeq" id="WP_344262601.1">
    <property type="nucleotide sequence ID" value="NZ_BAAAMR010000007.1"/>
</dbReference>
<evidence type="ECO:0000313" key="2">
    <source>
        <dbReference type="EMBL" id="GAA2125261.1"/>
    </source>
</evidence>